<dbReference type="PROSITE" id="PS50110">
    <property type="entry name" value="RESPONSE_REGULATORY"/>
    <property type="match status" value="1"/>
</dbReference>
<evidence type="ECO:0000259" key="3">
    <source>
        <dbReference type="PROSITE" id="PS50110"/>
    </source>
</evidence>
<dbReference type="InterPro" id="IPR050595">
    <property type="entry name" value="Bact_response_regulator"/>
</dbReference>
<feature type="domain" description="Response regulatory" evidence="3">
    <location>
        <begin position="5"/>
        <end position="121"/>
    </location>
</feature>
<comment type="caution">
    <text evidence="4">The sequence shown here is derived from an EMBL/GenBank/DDBJ whole genome shotgun (WGS) entry which is preliminary data.</text>
</comment>
<sequence>MPINKVLVVDDSPTERHFLSEILTKQGYQVIMAESGEEAMEKAKSQKPDLILMDVVMPGLNGFQATRAISRDDETKHIPIIMCTSKGQETDKVWGMRQGARDYLVKPINPDELLRKIAALR</sequence>
<dbReference type="SMART" id="SM00448">
    <property type="entry name" value="REC"/>
    <property type="match status" value="1"/>
</dbReference>
<gene>
    <name evidence="4" type="ORF">V6E02_04455</name>
</gene>
<dbReference type="EMBL" id="JBAJEX010000002">
    <property type="protein sequence ID" value="MEO1766459.1"/>
    <property type="molecule type" value="Genomic_DNA"/>
</dbReference>
<dbReference type="Proteomes" id="UP001482231">
    <property type="component" value="Unassembled WGS sequence"/>
</dbReference>
<keyword evidence="1 2" id="KW-0597">Phosphoprotein</keyword>
<dbReference type="InterPro" id="IPR011006">
    <property type="entry name" value="CheY-like_superfamily"/>
</dbReference>
<evidence type="ECO:0000256" key="1">
    <source>
        <dbReference type="ARBA" id="ARBA00022553"/>
    </source>
</evidence>
<feature type="modified residue" description="4-aspartylphosphate" evidence="2">
    <location>
        <position position="54"/>
    </location>
</feature>
<keyword evidence="5" id="KW-1185">Reference proteome</keyword>
<dbReference type="RefSeq" id="WP_347307537.1">
    <property type="nucleotide sequence ID" value="NZ_JBAJEX010000002.1"/>
</dbReference>
<evidence type="ECO:0000313" key="5">
    <source>
        <dbReference type="Proteomes" id="UP001482231"/>
    </source>
</evidence>
<reference evidence="4 5" key="1">
    <citation type="submission" date="2024-02" db="EMBL/GenBank/DDBJ databases">
        <title>New thermophilic sulfur-oxidizing bacteria from a hot springs of the Uzon caldera (Kamchatka, Russia).</title>
        <authorList>
            <person name="Dukat A.M."/>
            <person name="Elcheninov A.G."/>
            <person name="Frolov E.N."/>
        </authorList>
    </citation>
    <scope>NUCLEOTIDE SEQUENCE [LARGE SCALE GENOMIC DNA]</scope>
    <source>
        <strain evidence="4 5">AK1</strain>
    </source>
</reference>
<evidence type="ECO:0000313" key="4">
    <source>
        <dbReference type="EMBL" id="MEO1766459.1"/>
    </source>
</evidence>
<dbReference type="PANTHER" id="PTHR44591:SF20">
    <property type="entry name" value="PROTEIN PILH"/>
    <property type="match status" value="1"/>
</dbReference>
<dbReference type="Gene3D" id="3.40.50.2300">
    <property type="match status" value="1"/>
</dbReference>
<name>A0ABV0ED29_9BURK</name>
<protein>
    <submittedName>
        <fullName evidence="4">Response regulator</fullName>
    </submittedName>
</protein>
<dbReference type="InterPro" id="IPR001789">
    <property type="entry name" value="Sig_transdc_resp-reg_receiver"/>
</dbReference>
<evidence type="ECO:0000256" key="2">
    <source>
        <dbReference type="PROSITE-ProRule" id="PRU00169"/>
    </source>
</evidence>
<accession>A0ABV0ED29</accession>
<organism evidence="4 5">
    <name type="scientific">Thiobacter aerophilum</name>
    <dbReference type="NCBI Taxonomy" id="3121275"/>
    <lineage>
        <taxon>Bacteria</taxon>
        <taxon>Pseudomonadati</taxon>
        <taxon>Pseudomonadota</taxon>
        <taxon>Betaproteobacteria</taxon>
        <taxon>Burkholderiales</taxon>
        <taxon>Thiobacteraceae</taxon>
        <taxon>Thiobacter</taxon>
    </lineage>
</organism>
<proteinExistence type="predicted"/>
<dbReference type="Pfam" id="PF00072">
    <property type="entry name" value="Response_reg"/>
    <property type="match status" value="1"/>
</dbReference>
<dbReference type="SUPFAM" id="SSF52172">
    <property type="entry name" value="CheY-like"/>
    <property type="match status" value="1"/>
</dbReference>
<dbReference type="PANTHER" id="PTHR44591">
    <property type="entry name" value="STRESS RESPONSE REGULATOR PROTEIN 1"/>
    <property type="match status" value="1"/>
</dbReference>